<sequence length="759" mass="83222">MQVLAIFLVLIPLASAQFPPRLRNPNFRNIQTPLATSASKQRPYVSIPIVLLPDGQVVPKPRQVNYHFVGNAPTPKFQSQDKERSARSKGLSSGRPIANYQVIIQSPASHSEQKKKSSPAVPQGNSQVRGNAFKQQYSSLQQMQQNRPQKPLQSHHIQIQTSTQNQQGYRTPNSQQKTSTNQQNAAHKQAVANFVNFATTLGASVTGQQVTRLQQNFQQIAHVPSSDTGYDTTEGSKSQEGYLPQQTQATNQKQTDPTFFTQLQNSQNIHQPYPQQIIQAQPNIYHNQQLQQTQNQVAISSQNPKQQSLTSSTRHPVPTPNSHANIQQLTNMPQQNFASNLYLQQNQPNIAQPNSYASTTQHTIQQSYNTSPSQNAGHQSYTSVSQQVNNPVLIHSRGNTKSQSQLLKNSAVAQTEFSSYPNINSVQQQVYSAANQASPSPFLLNSLDQQANYASTAQVAPLTYTSQQNPEAASFPSQASQTTAGQTGSQTTYVSLQSVQDAQANYVPSVNNGQINYVPVSQASQQTDQSQQNNDQTYTLMQNAQNVYANQNVPSVYPPQSQSASTASTSSSLEPGVQIYNPYTNEQVSYTPSGQQTQANYANTAQSGKIYQPSQYSYVIQNPQDGKTTYSTESQETENESTIGSGQLIYASSTAKQTNSAQTAPHYSVSQGEAVSYASFPSGYKTDSSSYALSQKGVVTPGTTYAKVTQSSSTQTSEDYNEQHEDDEDGDDEEASYKVVYIPLDILKNILSNSIESQS</sequence>
<evidence type="ECO:0000313" key="3">
    <source>
        <dbReference type="EMBL" id="KFM61878.1"/>
    </source>
</evidence>
<feature type="compositionally biased region" description="Low complexity" evidence="1">
    <location>
        <begin position="560"/>
        <end position="572"/>
    </location>
</feature>
<dbReference type="OMA" id="IPATHHY"/>
<feature type="compositionally biased region" description="Polar residues" evidence="1">
    <location>
        <begin position="146"/>
        <end position="172"/>
    </location>
</feature>
<feature type="region of interest" description="Disordered" evidence="1">
    <location>
        <begin position="552"/>
        <end position="577"/>
    </location>
</feature>
<reference evidence="3 4" key="1">
    <citation type="submission" date="2013-11" db="EMBL/GenBank/DDBJ databases">
        <title>Genome sequencing of Stegodyphus mimosarum.</title>
        <authorList>
            <person name="Bechsgaard J."/>
        </authorList>
    </citation>
    <scope>NUCLEOTIDE SEQUENCE [LARGE SCALE GENOMIC DNA]</scope>
</reference>
<dbReference type="AlphaFoldDB" id="A0A087T9T9"/>
<proteinExistence type="predicted"/>
<feature type="region of interest" description="Disordered" evidence="1">
    <location>
        <begin position="69"/>
        <end position="97"/>
    </location>
</feature>
<dbReference type="EMBL" id="KK114195">
    <property type="protein sequence ID" value="KFM61878.1"/>
    <property type="molecule type" value="Genomic_DNA"/>
</dbReference>
<feature type="compositionally biased region" description="Low complexity" evidence="1">
    <location>
        <begin position="173"/>
        <end position="184"/>
    </location>
</feature>
<feature type="region of interest" description="Disordered" evidence="1">
    <location>
        <begin position="351"/>
        <end position="385"/>
    </location>
</feature>
<feature type="region of interest" description="Disordered" evidence="1">
    <location>
        <begin position="622"/>
        <end position="642"/>
    </location>
</feature>
<protein>
    <submittedName>
        <fullName evidence="3">Uncharacterized protein</fullName>
    </submittedName>
</protein>
<feature type="region of interest" description="Disordered" evidence="1">
    <location>
        <begin position="467"/>
        <end position="486"/>
    </location>
</feature>
<organism evidence="3 4">
    <name type="scientific">Stegodyphus mimosarum</name>
    <name type="common">African social velvet spider</name>
    <dbReference type="NCBI Taxonomy" id="407821"/>
    <lineage>
        <taxon>Eukaryota</taxon>
        <taxon>Metazoa</taxon>
        <taxon>Ecdysozoa</taxon>
        <taxon>Arthropoda</taxon>
        <taxon>Chelicerata</taxon>
        <taxon>Arachnida</taxon>
        <taxon>Araneae</taxon>
        <taxon>Araneomorphae</taxon>
        <taxon>Entelegynae</taxon>
        <taxon>Eresoidea</taxon>
        <taxon>Eresidae</taxon>
        <taxon>Stegodyphus</taxon>
    </lineage>
</organism>
<dbReference type="Proteomes" id="UP000054359">
    <property type="component" value="Unassembled WGS sequence"/>
</dbReference>
<accession>A0A087T9T9</accession>
<feature type="compositionally biased region" description="Acidic residues" evidence="1">
    <location>
        <begin position="724"/>
        <end position="734"/>
    </location>
</feature>
<feature type="non-terminal residue" evidence="3">
    <location>
        <position position="759"/>
    </location>
</feature>
<feature type="compositionally biased region" description="Low complexity" evidence="1">
    <location>
        <begin position="477"/>
        <end position="486"/>
    </location>
</feature>
<evidence type="ECO:0000313" key="4">
    <source>
        <dbReference type="Proteomes" id="UP000054359"/>
    </source>
</evidence>
<keyword evidence="4" id="KW-1185">Reference proteome</keyword>
<gene>
    <name evidence="3" type="ORF">X975_18590</name>
</gene>
<feature type="region of interest" description="Disordered" evidence="1">
    <location>
        <begin position="139"/>
        <end position="186"/>
    </location>
</feature>
<feature type="compositionally biased region" description="Polar residues" evidence="1">
    <location>
        <begin position="709"/>
        <end position="718"/>
    </location>
</feature>
<feature type="chain" id="PRO_5001829519" evidence="2">
    <location>
        <begin position="17"/>
        <end position="759"/>
    </location>
</feature>
<dbReference type="OrthoDB" id="6429220at2759"/>
<name>A0A087T9T9_STEMI</name>
<keyword evidence="2" id="KW-0732">Signal</keyword>
<evidence type="ECO:0000256" key="1">
    <source>
        <dbReference type="SAM" id="MobiDB-lite"/>
    </source>
</evidence>
<feature type="signal peptide" evidence="2">
    <location>
        <begin position="1"/>
        <end position="16"/>
    </location>
</feature>
<feature type="region of interest" description="Disordered" evidence="1">
    <location>
        <begin position="108"/>
        <end position="127"/>
    </location>
</feature>
<feature type="region of interest" description="Disordered" evidence="1">
    <location>
        <begin position="291"/>
        <end position="325"/>
    </location>
</feature>
<feature type="compositionally biased region" description="Polar residues" evidence="1">
    <location>
        <begin position="297"/>
        <end position="325"/>
    </location>
</feature>
<feature type="region of interest" description="Disordered" evidence="1">
    <location>
        <begin position="709"/>
        <end position="736"/>
    </location>
</feature>
<evidence type="ECO:0000256" key="2">
    <source>
        <dbReference type="SAM" id="SignalP"/>
    </source>
</evidence>